<reference evidence="2 3" key="1">
    <citation type="submission" date="2018-01" db="EMBL/GenBank/DDBJ databases">
        <title>A novel member of the phylum Bacteroidetes isolated from glacier ice.</title>
        <authorList>
            <person name="Liu Q."/>
            <person name="Xin Y.-H."/>
        </authorList>
    </citation>
    <scope>NUCLEOTIDE SEQUENCE [LARGE SCALE GENOMIC DNA]</scope>
    <source>
        <strain evidence="2 3">RB1R16</strain>
    </source>
</reference>
<comment type="caution">
    <text evidence="2">The sequence shown here is derived from an EMBL/GenBank/DDBJ whole genome shotgun (WGS) entry which is preliminary data.</text>
</comment>
<evidence type="ECO:0000256" key="1">
    <source>
        <dbReference type="SAM" id="Phobius"/>
    </source>
</evidence>
<evidence type="ECO:0000313" key="3">
    <source>
        <dbReference type="Proteomes" id="UP000239872"/>
    </source>
</evidence>
<keyword evidence="1" id="KW-0472">Membrane</keyword>
<keyword evidence="1" id="KW-1133">Transmembrane helix</keyword>
<name>A0A2S7T1R5_9BACT</name>
<sequence>MKNYAADYKVRVIAGFVAGVLISSGSMFKIMYLPSANIQTMLGMVVLNFVFLPIFFYQLYKQSIAKMS</sequence>
<dbReference type="EMBL" id="PPSL01000001">
    <property type="protein sequence ID" value="PQJ13163.1"/>
    <property type="molecule type" value="Genomic_DNA"/>
</dbReference>
<dbReference type="AlphaFoldDB" id="A0A2S7T1R5"/>
<evidence type="ECO:0000313" key="2">
    <source>
        <dbReference type="EMBL" id="PQJ13163.1"/>
    </source>
</evidence>
<feature type="transmembrane region" description="Helical" evidence="1">
    <location>
        <begin position="38"/>
        <end position="60"/>
    </location>
</feature>
<dbReference type="Proteomes" id="UP000239872">
    <property type="component" value="Unassembled WGS sequence"/>
</dbReference>
<keyword evidence="3" id="KW-1185">Reference proteome</keyword>
<dbReference type="OrthoDB" id="1134798at2"/>
<proteinExistence type="predicted"/>
<organism evidence="2 3">
    <name type="scientific">Flavipsychrobacter stenotrophus</name>
    <dbReference type="NCBI Taxonomy" id="2077091"/>
    <lineage>
        <taxon>Bacteria</taxon>
        <taxon>Pseudomonadati</taxon>
        <taxon>Bacteroidota</taxon>
        <taxon>Chitinophagia</taxon>
        <taxon>Chitinophagales</taxon>
        <taxon>Chitinophagaceae</taxon>
        <taxon>Flavipsychrobacter</taxon>
    </lineage>
</organism>
<accession>A0A2S7T1R5</accession>
<keyword evidence="1" id="KW-0812">Transmembrane</keyword>
<feature type="transmembrane region" description="Helical" evidence="1">
    <location>
        <begin position="12"/>
        <end position="32"/>
    </location>
</feature>
<gene>
    <name evidence="2" type="ORF">CJD36_003320</name>
</gene>
<protein>
    <submittedName>
        <fullName evidence="2">Uncharacterized protein</fullName>
    </submittedName>
</protein>